<dbReference type="Proteomes" id="UP001218188">
    <property type="component" value="Unassembled WGS sequence"/>
</dbReference>
<reference evidence="1" key="1">
    <citation type="submission" date="2023-03" db="EMBL/GenBank/DDBJ databases">
        <title>Massive genome expansion in bonnet fungi (Mycena s.s.) driven by repeated elements and novel gene families across ecological guilds.</title>
        <authorList>
            <consortium name="Lawrence Berkeley National Laboratory"/>
            <person name="Harder C.B."/>
            <person name="Miyauchi S."/>
            <person name="Viragh M."/>
            <person name="Kuo A."/>
            <person name="Thoen E."/>
            <person name="Andreopoulos B."/>
            <person name="Lu D."/>
            <person name="Skrede I."/>
            <person name="Drula E."/>
            <person name="Henrissat B."/>
            <person name="Morin E."/>
            <person name="Kohler A."/>
            <person name="Barry K."/>
            <person name="LaButti K."/>
            <person name="Morin E."/>
            <person name="Salamov A."/>
            <person name="Lipzen A."/>
            <person name="Mereny Z."/>
            <person name="Hegedus B."/>
            <person name="Baldrian P."/>
            <person name="Stursova M."/>
            <person name="Weitz H."/>
            <person name="Taylor A."/>
            <person name="Grigoriev I.V."/>
            <person name="Nagy L.G."/>
            <person name="Martin F."/>
            <person name="Kauserud H."/>
        </authorList>
    </citation>
    <scope>NUCLEOTIDE SEQUENCE</scope>
    <source>
        <strain evidence="1">CBHHK200</strain>
    </source>
</reference>
<keyword evidence="2" id="KW-1185">Reference proteome</keyword>
<dbReference type="AlphaFoldDB" id="A0AAD6RYW6"/>
<sequence>MYNDVPFELEETFVLGFEYVQLVNYSHVCPKARRTVQGILASRCNSLLVHFFRESDIPGFWTVLNRGRGGLTGSGAYWVTDRGLHNDVLRDLNAVVGAGHGNPVRQFLAARGWTERAVTGRIPVVLHTRNGMRRNSHDIGSPYADLHWVFSKPHRPDVSLTETGDEAIFRHVAGANHTMATMLLTSSAIIALHGSEVGRKVYTWRAGVDTLAATHSDRIKRVAEMGGWDTQYTDKKAPCRKGCPGLLRRLRGGRGVGLMAWGPIPSLIISDTEADTVLDGLIDTVGVDAYFGFQQNRYAFGWTWAVCDNEYCETFLFPKDLASAFPTRVVLSHNPKENRVLRTNAAIEGAMPPFHTTYVGLLFATSCSTPYSVCVPLDHGIAAYGTTDDLLTHPWITPRVVGLPAYPVFMPPPTLVGGTTIFNAFSLRLPLGACRFLLVFMSSIHSVGPLNTLLRSEAGTGRPIHGDVLFMLEEQGSIRDLNIDAVLPLKALFASVWASMKEGDPVGGYYVSSF</sequence>
<protein>
    <submittedName>
        <fullName evidence="1">Uncharacterized protein</fullName>
    </submittedName>
</protein>
<organism evidence="1 2">
    <name type="scientific">Mycena alexandri</name>
    <dbReference type="NCBI Taxonomy" id="1745969"/>
    <lineage>
        <taxon>Eukaryota</taxon>
        <taxon>Fungi</taxon>
        <taxon>Dikarya</taxon>
        <taxon>Basidiomycota</taxon>
        <taxon>Agaricomycotina</taxon>
        <taxon>Agaricomycetes</taxon>
        <taxon>Agaricomycetidae</taxon>
        <taxon>Agaricales</taxon>
        <taxon>Marasmiineae</taxon>
        <taxon>Mycenaceae</taxon>
        <taxon>Mycena</taxon>
    </lineage>
</organism>
<evidence type="ECO:0000313" key="2">
    <source>
        <dbReference type="Proteomes" id="UP001218188"/>
    </source>
</evidence>
<dbReference type="EMBL" id="JARJCM010000359">
    <property type="protein sequence ID" value="KAJ7018106.1"/>
    <property type="molecule type" value="Genomic_DNA"/>
</dbReference>
<gene>
    <name evidence="1" type="ORF">C8F04DRAFT_1199468</name>
</gene>
<accession>A0AAD6RYW6</accession>
<evidence type="ECO:0000313" key="1">
    <source>
        <dbReference type="EMBL" id="KAJ7018106.1"/>
    </source>
</evidence>
<name>A0AAD6RYW6_9AGAR</name>
<comment type="caution">
    <text evidence="1">The sequence shown here is derived from an EMBL/GenBank/DDBJ whole genome shotgun (WGS) entry which is preliminary data.</text>
</comment>
<proteinExistence type="predicted"/>